<reference evidence="2" key="1">
    <citation type="submission" date="2022-12" db="EMBL/GenBank/DDBJ databases">
        <title>Whole genome sequence of Mycolicibacterium iranicum strain SBH312.</title>
        <authorList>
            <person name="Jani J."/>
            <person name="Arifin Mustapha Z."/>
            <person name="Ahmed K."/>
            <person name="Kai Ling C."/>
        </authorList>
    </citation>
    <scope>NUCLEOTIDE SEQUENCE</scope>
    <source>
        <strain evidence="2">SBH312</strain>
    </source>
</reference>
<evidence type="ECO:0000313" key="2">
    <source>
        <dbReference type="EMBL" id="MCZ0731216.1"/>
    </source>
</evidence>
<name>A0ABT4HN05_MYCIR</name>
<protein>
    <recommendedName>
        <fullName evidence="4">Translation initiation factor IF-2</fullName>
    </recommendedName>
</protein>
<accession>A0ABT4HN05</accession>
<evidence type="ECO:0008006" key="4">
    <source>
        <dbReference type="Google" id="ProtNLM"/>
    </source>
</evidence>
<proteinExistence type="predicted"/>
<feature type="region of interest" description="Disordered" evidence="1">
    <location>
        <begin position="105"/>
        <end position="126"/>
    </location>
</feature>
<feature type="compositionally biased region" description="Low complexity" evidence="1">
    <location>
        <begin position="105"/>
        <end position="118"/>
    </location>
</feature>
<gene>
    <name evidence="2" type="ORF">OY187_24475</name>
</gene>
<evidence type="ECO:0000256" key="1">
    <source>
        <dbReference type="SAM" id="MobiDB-lite"/>
    </source>
</evidence>
<evidence type="ECO:0000313" key="3">
    <source>
        <dbReference type="Proteomes" id="UP001084650"/>
    </source>
</evidence>
<dbReference type="EMBL" id="JAPQYE010000015">
    <property type="protein sequence ID" value="MCZ0731216.1"/>
    <property type="molecule type" value="Genomic_DNA"/>
</dbReference>
<dbReference type="RefSeq" id="WP_024448808.1">
    <property type="nucleotide sequence ID" value="NZ_JAPQYE010000015.1"/>
</dbReference>
<comment type="caution">
    <text evidence="2">The sequence shown here is derived from an EMBL/GenBank/DDBJ whole genome shotgun (WGS) entry which is preliminary data.</text>
</comment>
<keyword evidence="3" id="KW-1185">Reference proteome</keyword>
<organism evidence="2 3">
    <name type="scientific">Mycolicibacterium iranicum</name>
    <name type="common">Mycobacterium iranicum</name>
    <dbReference type="NCBI Taxonomy" id="912594"/>
    <lineage>
        <taxon>Bacteria</taxon>
        <taxon>Bacillati</taxon>
        <taxon>Actinomycetota</taxon>
        <taxon>Actinomycetes</taxon>
        <taxon>Mycobacteriales</taxon>
        <taxon>Mycobacteriaceae</taxon>
        <taxon>Mycolicibacterium</taxon>
    </lineage>
</organism>
<dbReference type="Proteomes" id="UP001084650">
    <property type="component" value="Unassembled WGS sequence"/>
</dbReference>
<feature type="region of interest" description="Disordered" evidence="1">
    <location>
        <begin position="173"/>
        <end position="253"/>
    </location>
</feature>
<sequence length="253" mass="25150">MVSGGLPPLKVNPEELAAAGNALNASALDLPEAPAPFLPVGTDPLSVAIIGQIPAVETPILTQLPLVKTQATTTAGNVVTTAQEYAATDARNGAAINQAMQNGPLAADTPATGGATSAAGGGADQMGQMMNMPMQIGQQMAQMPMQVMGAVAAVPQGLMQGVQQAGQQVQQMAGQFGQGATGSNSGADSGAPGSPAAEAPAAEPPVEQSPHDGASSGDPDAERAPDSKDKAAENSDESPGRHRAAESDDRIDL</sequence>
<feature type="compositionally biased region" description="Basic and acidic residues" evidence="1">
    <location>
        <begin position="220"/>
        <end position="253"/>
    </location>
</feature>
<feature type="compositionally biased region" description="Low complexity" evidence="1">
    <location>
        <begin position="182"/>
        <end position="205"/>
    </location>
</feature>